<reference evidence="3" key="1">
    <citation type="journal article" date="2015" name="Elife">
        <title>Stem cells and fluid flow drive cyst formation in an invertebrate excretory organ.</title>
        <authorList>
            <person name="Thi-Kim Vu H."/>
            <person name="Rink J.C."/>
            <person name="McKinney S.A."/>
            <person name="McClain M."/>
            <person name="Lakshmanaperumal N."/>
            <person name="Alexander R."/>
            <person name="Sanchez Alvarado A."/>
        </authorList>
    </citation>
    <scope>NUCLEOTIDE SEQUENCE</scope>
</reference>
<dbReference type="AlphaFoldDB" id="A0A0H3YKG3"/>
<organism evidence="3">
    <name type="scientific">Schmidtea mediterranea</name>
    <name type="common">Freshwater planarian flatworm</name>
    <dbReference type="NCBI Taxonomy" id="79327"/>
    <lineage>
        <taxon>Eukaryota</taxon>
        <taxon>Metazoa</taxon>
        <taxon>Spiralia</taxon>
        <taxon>Lophotrochozoa</taxon>
        <taxon>Platyhelminthes</taxon>
        <taxon>Rhabditophora</taxon>
        <taxon>Seriata</taxon>
        <taxon>Tricladida</taxon>
        <taxon>Continenticola</taxon>
        <taxon>Geoplanoidea</taxon>
        <taxon>Dugesiidae</taxon>
        <taxon>Schmidtea</taxon>
    </lineage>
</organism>
<keyword evidence="2" id="KW-0812">Transmembrane</keyword>
<evidence type="ECO:0000256" key="1">
    <source>
        <dbReference type="SAM" id="MobiDB-lite"/>
    </source>
</evidence>
<proteinExistence type="evidence at transcript level"/>
<evidence type="ECO:0000313" key="3">
    <source>
        <dbReference type="EMBL" id="AKN21653.1"/>
    </source>
</evidence>
<sequence length="456" mass="51455">MSASEVEDKASVARSEVSVKTNSPPFHRPPPLIDQNSVSKFKSRRITVNKIYKVFWSILVCLIVSCSLIGFVESAKLSFVSGSNSTITIVNPPSFLTYLSTSWLISFYPLQCITHIFRKEKKNDIINNLKLNLSGFFPESMRWYKYVFRMFVLVVLWNIITYSIIKSSNLVPSVDIVVIFCTNSSTMYLLHWVMLHKKFVALRIIAFILSSSGMIVNVYDNTSIIWYKILISTATVAYAVFHVYTRSIIVTKNQDHISLLYTLLGLVNTLFVWPIFVFTSLVTSAELITWNNIPWNYFIGCGISIFTLFLSTEIAHLTSTRGMRNLLFIAAIPIIYIIDTYWLKALSKISDLQIVSLVLVIVSILLASTPSSWMNLCSSKIFKKHSPYQMRRVSISARSNLIGNGGVRMSASLNNSASSPGHRDSLASEMLHKIGNISTHIFASQKTRQRLGSIFG</sequence>
<dbReference type="PANTHER" id="PTHR19346:SF4">
    <property type="entry name" value="SUGAR PHOSPHATE TRANSPORTER DOMAIN-CONTAINING PROTEIN"/>
    <property type="match status" value="1"/>
</dbReference>
<dbReference type="EMBL" id="KT163703">
    <property type="protein sequence ID" value="AKN21653.1"/>
    <property type="molecule type" value="mRNA"/>
</dbReference>
<keyword evidence="2" id="KW-1133">Transmembrane helix</keyword>
<feature type="transmembrane region" description="Helical" evidence="2">
    <location>
        <begin position="355"/>
        <end position="376"/>
    </location>
</feature>
<feature type="transmembrane region" description="Helical" evidence="2">
    <location>
        <begin position="200"/>
        <end position="219"/>
    </location>
</feature>
<accession>A0A0H3YKG3</accession>
<feature type="transmembrane region" description="Helical" evidence="2">
    <location>
        <begin position="326"/>
        <end position="343"/>
    </location>
</feature>
<feature type="transmembrane region" description="Helical" evidence="2">
    <location>
        <begin position="295"/>
        <end position="314"/>
    </location>
</feature>
<feature type="region of interest" description="Disordered" evidence="1">
    <location>
        <begin position="1"/>
        <end position="29"/>
    </location>
</feature>
<gene>
    <name evidence="3" type="primary">slc35f-3</name>
</gene>
<protein>
    <submittedName>
        <fullName evidence="3">Slc35f-3</fullName>
    </submittedName>
</protein>
<feature type="transmembrane region" description="Helical" evidence="2">
    <location>
        <begin position="95"/>
        <end position="117"/>
    </location>
</feature>
<name>A0A0H3YKG3_SCHMD</name>
<feature type="transmembrane region" description="Helical" evidence="2">
    <location>
        <begin position="54"/>
        <end position="75"/>
    </location>
</feature>
<feature type="compositionally biased region" description="Basic and acidic residues" evidence="1">
    <location>
        <begin position="1"/>
        <end position="11"/>
    </location>
</feature>
<keyword evidence="2" id="KW-0472">Membrane</keyword>
<feature type="transmembrane region" description="Helical" evidence="2">
    <location>
        <begin position="225"/>
        <end position="245"/>
    </location>
</feature>
<feature type="transmembrane region" description="Helical" evidence="2">
    <location>
        <begin position="257"/>
        <end position="283"/>
    </location>
</feature>
<feature type="transmembrane region" description="Helical" evidence="2">
    <location>
        <begin position="146"/>
        <end position="165"/>
    </location>
</feature>
<feature type="transmembrane region" description="Helical" evidence="2">
    <location>
        <begin position="171"/>
        <end position="193"/>
    </location>
</feature>
<evidence type="ECO:0000256" key="2">
    <source>
        <dbReference type="SAM" id="Phobius"/>
    </source>
</evidence>
<dbReference type="InterPro" id="IPR026505">
    <property type="entry name" value="Solute_c_fam_35_mem_F3/F4"/>
</dbReference>
<dbReference type="PANTHER" id="PTHR19346">
    <property type="entry name" value="SUGAR PHOSPHATE TRANSPORTER DOMAIN-CONTAINING PROTEIN"/>
    <property type="match status" value="1"/>
</dbReference>